<organism evidence="1 2">
    <name type="scientific">Liparis tanakae</name>
    <name type="common">Tanaka's snailfish</name>
    <dbReference type="NCBI Taxonomy" id="230148"/>
    <lineage>
        <taxon>Eukaryota</taxon>
        <taxon>Metazoa</taxon>
        <taxon>Chordata</taxon>
        <taxon>Craniata</taxon>
        <taxon>Vertebrata</taxon>
        <taxon>Euteleostomi</taxon>
        <taxon>Actinopterygii</taxon>
        <taxon>Neopterygii</taxon>
        <taxon>Teleostei</taxon>
        <taxon>Neoteleostei</taxon>
        <taxon>Acanthomorphata</taxon>
        <taxon>Eupercaria</taxon>
        <taxon>Perciformes</taxon>
        <taxon>Cottioidei</taxon>
        <taxon>Cottales</taxon>
        <taxon>Liparidae</taxon>
        <taxon>Liparis</taxon>
    </lineage>
</organism>
<gene>
    <name evidence="1" type="ORF">EYF80_038178</name>
</gene>
<sequence length="155" mass="17361">MAPPMGPMGPSPPAPGRREYLLHSSRHQSVLQHNPRLNFGCPRSYRSMQTKKTSEELQGRACRPYPGVFGLQVRRCGRCGVQEGREVLVRVRVLVLVVVLMELEGHRRDAGLVLRRPARRTRSGVRCRLTTWSGAPRGRRVVFSPRDTASAVAVL</sequence>
<dbReference type="Proteomes" id="UP000314294">
    <property type="component" value="Unassembled WGS sequence"/>
</dbReference>
<comment type="caution">
    <text evidence="1">The sequence shown here is derived from an EMBL/GenBank/DDBJ whole genome shotgun (WGS) entry which is preliminary data.</text>
</comment>
<evidence type="ECO:0000313" key="2">
    <source>
        <dbReference type="Proteomes" id="UP000314294"/>
    </source>
</evidence>
<evidence type="ECO:0000313" key="1">
    <source>
        <dbReference type="EMBL" id="TNN51602.1"/>
    </source>
</evidence>
<dbReference type="EMBL" id="SRLO01000576">
    <property type="protein sequence ID" value="TNN51602.1"/>
    <property type="molecule type" value="Genomic_DNA"/>
</dbReference>
<accession>A0A4Z2GG09</accession>
<dbReference type="AlphaFoldDB" id="A0A4Z2GG09"/>
<keyword evidence="2" id="KW-1185">Reference proteome</keyword>
<proteinExistence type="predicted"/>
<name>A0A4Z2GG09_9TELE</name>
<reference evidence="1 2" key="1">
    <citation type="submission" date="2019-03" db="EMBL/GenBank/DDBJ databases">
        <title>First draft genome of Liparis tanakae, snailfish: a comprehensive survey of snailfish specific genes.</title>
        <authorList>
            <person name="Kim W."/>
            <person name="Song I."/>
            <person name="Jeong J.-H."/>
            <person name="Kim D."/>
            <person name="Kim S."/>
            <person name="Ryu S."/>
            <person name="Song J.Y."/>
            <person name="Lee S.K."/>
        </authorList>
    </citation>
    <scope>NUCLEOTIDE SEQUENCE [LARGE SCALE GENOMIC DNA]</scope>
    <source>
        <tissue evidence="1">Muscle</tissue>
    </source>
</reference>
<protein>
    <submittedName>
        <fullName evidence="1">Uncharacterized protein</fullName>
    </submittedName>
</protein>